<dbReference type="GO" id="GO:0005829">
    <property type="term" value="C:cytosol"/>
    <property type="evidence" value="ECO:0007669"/>
    <property type="project" value="UniProtKB-ARBA"/>
</dbReference>
<evidence type="ECO:0000256" key="3">
    <source>
        <dbReference type="ARBA" id="ARBA00022723"/>
    </source>
</evidence>
<dbReference type="Pfam" id="PF01432">
    <property type="entry name" value="Peptidase_M3"/>
    <property type="match status" value="1"/>
</dbReference>
<sequence>MNLTPNFKPKDIVETIRVLIEEGLKVVELTTKGKTWAEVIESMDMFEFKLGQQANVNSHLNAVLFSEEFNEEYEKTLPLITNFYTEVSSNQALYQAYKNLLDTNLNEQQAYIIKESIKGFELSGVGLEGQVSKRFKAIKERLSILNNQFSKNSLLATNEWKKVVTKEDLAGYDDVSLAKVKTDNGYEISLQAPIYIDVMTYADNRALREEIYKAYVSRASEVGITDKSFDNRAIMDEILSLRQEMAGILGFSNYAEYSIAAKMVESESQVIDFLEDLVARSKPQAEQELAELKTFSGMKLMPWDLSYYAEKLKEKKFGFKKSDLTPYFPEQQVLKGLFATIENLYQVSIILVKENSYHSDVRVLDISNAAGLVGRVYLDIYARKGKRGGAWMADYQPLMGDNKPIAFVVCNFNSPTKDKPALFEFDEIVTLFHEFGHALHHLLTKVKYPSAAGISGVPWDGVELPSQYMEFFCYEKSVVKLLSKHWKTAESLPDKLYGKLIDAKNFQSALGMLRQCEFSLWDVKTHSKNKDTYEVLNEVRAETALMPIVKENRFLNTFGHIFSGGYAAGYFSYKWAEVLAADAYYYVQSQGGIGSQASQDFMQCILETGGSADFMKQYLKFRGERPSTKALLMSNGIILENNDILDKKNR</sequence>
<dbReference type="InterPro" id="IPR024079">
    <property type="entry name" value="MetalloPept_cat_dom_sf"/>
</dbReference>
<protein>
    <recommendedName>
        <fullName evidence="8">oligopeptidase A</fullName>
        <ecNumber evidence="8">3.4.24.70</ecNumber>
    </recommendedName>
</protein>
<dbReference type="PANTHER" id="PTHR43660">
    <property type="entry name" value="DIPEPTIDYL CARBOXYPEPTIDASE"/>
    <property type="match status" value="1"/>
</dbReference>
<organism evidence="12 13">
    <name type="scientific">endosymbiont of Bathymodiolus septemdierum str. Myojin knoll</name>
    <dbReference type="NCBI Taxonomy" id="1303921"/>
    <lineage>
        <taxon>Bacteria</taxon>
        <taxon>Pseudomonadati</taxon>
        <taxon>Pseudomonadota</taxon>
        <taxon>Gammaproteobacteria</taxon>
        <taxon>sulfur-oxidizing symbionts</taxon>
    </lineage>
</organism>
<reference evidence="12 13" key="2">
    <citation type="journal article" date="2016" name="ISME J.">
        <title>Heterogeneous composition of key metabolic gene clusters in a vent mussel symbiont population.</title>
        <authorList>
            <person name="Ikuta T."/>
            <person name="Takaki Y."/>
            <person name="Nagai Y."/>
            <person name="Shimamura S."/>
            <person name="Tsuda M."/>
            <person name="Kawagucci S."/>
            <person name="Aoki Y."/>
            <person name="Inoue K."/>
            <person name="Teruya M."/>
            <person name="Satou K."/>
            <person name="Teruya K."/>
            <person name="Shimoji M."/>
            <person name="Tamotsu H."/>
            <person name="Hirano T."/>
            <person name="Maruyama T."/>
            <person name="Yoshida T."/>
        </authorList>
    </citation>
    <scope>NUCLEOTIDE SEQUENCE [LARGE SCALE GENOMIC DNA]</scope>
    <source>
        <strain evidence="12 13">Myojin Knoll</strain>
    </source>
</reference>
<keyword evidence="5 9" id="KW-0862">Zinc</keyword>
<dbReference type="AlphaFoldDB" id="A0A0P0US50"/>
<dbReference type="RefSeq" id="WP_066044600.1">
    <property type="nucleotide sequence ID" value="NZ_AP013042.1"/>
</dbReference>
<comment type="similarity">
    <text evidence="1 9">Belongs to the peptidase M3 family.</text>
</comment>
<evidence type="ECO:0000256" key="7">
    <source>
        <dbReference type="ARBA" id="ARBA00024603"/>
    </source>
</evidence>
<dbReference type="Pfam" id="PF19310">
    <property type="entry name" value="TOP_N"/>
    <property type="match status" value="1"/>
</dbReference>
<comment type="cofactor">
    <cofactor evidence="9">
        <name>Zn(2+)</name>
        <dbReference type="ChEBI" id="CHEBI:29105"/>
    </cofactor>
    <text evidence="9">Binds 1 zinc ion.</text>
</comment>
<dbReference type="STRING" id="1303921.BSEPE_0915"/>
<dbReference type="Proteomes" id="UP000067399">
    <property type="component" value="Chromosome"/>
</dbReference>
<dbReference type="Gene3D" id="1.10.1370.40">
    <property type="match status" value="1"/>
</dbReference>
<evidence type="ECO:0000256" key="4">
    <source>
        <dbReference type="ARBA" id="ARBA00022801"/>
    </source>
</evidence>
<dbReference type="PANTHER" id="PTHR43660:SF1">
    <property type="entry name" value="DIPEPTIDYL CARBOXYPEPTIDASE"/>
    <property type="match status" value="1"/>
</dbReference>
<gene>
    <name evidence="12" type="primary">prlC</name>
    <name evidence="12" type="ORF">BSEPE_0915</name>
</gene>
<dbReference type="InterPro" id="IPR034005">
    <property type="entry name" value="M3A_DCP"/>
</dbReference>
<dbReference type="InterPro" id="IPR001567">
    <property type="entry name" value="Pept_M3A_M3B_dom"/>
</dbReference>
<evidence type="ECO:0000259" key="11">
    <source>
        <dbReference type="Pfam" id="PF19310"/>
    </source>
</evidence>
<dbReference type="InterPro" id="IPR045666">
    <property type="entry name" value="OpdA_N"/>
</dbReference>
<evidence type="ECO:0000256" key="5">
    <source>
        <dbReference type="ARBA" id="ARBA00022833"/>
    </source>
</evidence>
<dbReference type="EMBL" id="AP013042">
    <property type="protein sequence ID" value="BAS67906.1"/>
    <property type="molecule type" value="Genomic_DNA"/>
</dbReference>
<keyword evidence="4 9" id="KW-0378">Hydrolase</keyword>
<dbReference type="InterPro" id="IPR045090">
    <property type="entry name" value="Pept_M3A_M3B"/>
</dbReference>
<dbReference type="GO" id="GO:0004222">
    <property type="term" value="F:metalloendopeptidase activity"/>
    <property type="evidence" value="ECO:0007669"/>
    <property type="project" value="UniProtKB-EC"/>
</dbReference>
<keyword evidence="13" id="KW-1185">Reference proteome</keyword>
<dbReference type="FunFam" id="3.40.390.10:FF:000009">
    <property type="entry name" value="Oligopeptidase A"/>
    <property type="match status" value="1"/>
</dbReference>
<dbReference type="Gene3D" id="3.40.390.10">
    <property type="entry name" value="Collagenase (Catalytic Domain)"/>
    <property type="match status" value="1"/>
</dbReference>
<evidence type="ECO:0000256" key="9">
    <source>
        <dbReference type="RuleBase" id="RU003435"/>
    </source>
</evidence>
<dbReference type="SUPFAM" id="SSF55486">
    <property type="entry name" value="Metalloproteases ('zincins'), catalytic domain"/>
    <property type="match status" value="1"/>
</dbReference>
<evidence type="ECO:0000256" key="6">
    <source>
        <dbReference type="ARBA" id="ARBA00023049"/>
    </source>
</evidence>
<feature type="domain" description="Oligopeptidase A N-terminal" evidence="11">
    <location>
        <begin position="21"/>
        <end position="130"/>
    </location>
</feature>
<evidence type="ECO:0000256" key="1">
    <source>
        <dbReference type="ARBA" id="ARBA00006040"/>
    </source>
</evidence>
<keyword evidence="6 9" id="KW-0482">Metalloprotease</keyword>
<dbReference type="InterPro" id="IPR024077">
    <property type="entry name" value="Neurolysin/TOP_dom2"/>
</dbReference>
<reference evidence="12 13" key="1">
    <citation type="journal article" date="2000" name="Mar. Ecol. Prog. Ser.">
        <title>Phylogenetic characterization of endosymbionts in three hydrothermal vent mussels: influence on host distributions.</title>
        <authorList>
            <person name="Fujiwara Y."/>
            <person name="Takai K."/>
            <person name="Uematsu K."/>
            <person name="Tsuchida S."/>
            <person name="Hunt J.C."/>
            <person name="Hashimoto J."/>
        </authorList>
    </citation>
    <scope>NUCLEOTIDE SEQUENCE [LARGE SCALE GENOMIC DNA]</scope>
    <source>
        <strain evidence="12 13">Myojin Knoll</strain>
    </source>
</reference>
<keyword evidence="3 9" id="KW-0479">Metal-binding</keyword>
<proteinExistence type="inferred from homology"/>
<evidence type="ECO:0000256" key="2">
    <source>
        <dbReference type="ARBA" id="ARBA00022670"/>
    </source>
</evidence>
<evidence type="ECO:0000259" key="10">
    <source>
        <dbReference type="Pfam" id="PF01432"/>
    </source>
</evidence>
<dbReference type="KEGG" id="ebh:BSEPE_0915"/>
<keyword evidence="2 9" id="KW-0645">Protease</keyword>
<feature type="domain" description="Peptidase M3A/M3B catalytic" evidence="10">
    <location>
        <begin position="198"/>
        <end position="636"/>
    </location>
</feature>
<accession>A0A0P0US50</accession>
<dbReference type="GO" id="GO:0046872">
    <property type="term" value="F:metal ion binding"/>
    <property type="evidence" value="ECO:0007669"/>
    <property type="project" value="UniProtKB-UniRule"/>
</dbReference>
<dbReference type="Gene3D" id="1.10.1370.10">
    <property type="entry name" value="Neurolysin, domain 3"/>
    <property type="match status" value="1"/>
</dbReference>
<dbReference type="GO" id="GO:0006508">
    <property type="term" value="P:proteolysis"/>
    <property type="evidence" value="ECO:0007669"/>
    <property type="project" value="UniProtKB-KW"/>
</dbReference>
<dbReference type="EC" id="3.4.24.70" evidence="8"/>
<name>A0A0P0US50_9GAMM</name>
<evidence type="ECO:0000313" key="12">
    <source>
        <dbReference type="EMBL" id="BAS67906.1"/>
    </source>
</evidence>
<evidence type="ECO:0000256" key="8">
    <source>
        <dbReference type="ARBA" id="ARBA00026100"/>
    </source>
</evidence>
<comment type="catalytic activity">
    <reaction evidence="7">
        <text>Hydrolysis of oligopeptides, with broad specificity. Gly or Ala commonly occur as P1 or P1' residues, but more distant residues are also important, as is shown by the fact that Z-Gly-Pro-Gly-|-Gly-Pro-Ala is cleaved, but not Z-(Gly)(5).</text>
        <dbReference type="EC" id="3.4.24.70"/>
    </reaction>
</comment>
<dbReference type="CDD" id="cd06456">
    <property type="entry name" value="M3A_DCP"/>
    <property type="match status" value="1"/>
</dbReference>
<evidence type="ECO:0000313" key="13">
    <source>
        <dbReference type="Proteomes" id="UP000067399"/>
    </source>
</evidence>